<comment type="caution">
    <text evidence="2">The sequence shown here is derived from an EMBL/GenBank/DDBJ whole genome shotgun (WGS) entry which is preliminary data.</text>
</comment>
<organism evidence="2 3">
    <name type="scientific">Candidatus Fischerbacteria bacterium RBG_13_37_8</name>
    <dbReference type="NCBI Taxonomy" id="1817863"/>
    <lineage>
        <taxon>Bacteria</taxon>
        <taxon>Candidatus Fischeribacteriota</taxon>
    </lineage>
</organism>
<feature type="compositionally biased region" description="Polar residues" evidence="1">
    <location>
        <begin position="9"/>
        <end position="18"/>
    </location>
</feature>
<accession>A0A1F5VWA6</accession>
<sequence length="67" mass="7354">MQKAPMIKLNSTSTNTDVETGPKAVSMVTEATFNEASKKTAMAMIMKIKKRRGFLGTVILLNYNTLS</sequence>
<evidence type="ECO:0000256" key="1">
    <source>
        <dbReference type="SAM" id="MobiDB-lite"/>
    </source>
</evidence>
<evidence type="ECO:0000313" key="3">
    <source>
        <dbReference type="Proteomes" id="UP000178943"/>
    </source>
</evidence>
<evidence type="ECO:0000313" key="2">
    <source>
        <dbReference type="EMBL" id="OGF67381.1"/>
    </source>
</evidence>
<reference evidence="2 3" key="1">
    <citation type="journal article" date="2016" name="Nat. Commun.">
        <title>Thousands of microbial genomes shed light on interconnected biogeochemical processes in an aquifer system.</title>
        <authorList>
            <person name="Anantharaman K."/>
            <person name="Brown C.T."/>
            <person name="Hug L.A."/>
            <person name="Sharon I."/>
            <person name="Castelle C.J."/>
            <person name="Probst A.J."/>
            <person name="Thomas B.C."/>
            <person name="Singh A."/>
            <person name="Wilkins M.J."/>
            <person name="Karaoz U."/>
            <person name="Brodie E.L."/>
            <person name="Williams K.H."/>
            <person name="Hubbard S.S."/>
            <person name="Banfield J.F."/>
        </authorList>
    </citation>
    <scope>NUCLEOTIDE SEQUENCE [LARGE SCALE GENOMIC DNA]</scope>
</reference>
<dbReference type="AlphaFoldDB" id="A0A1F5VWA6"/>
<protein>
    <submittedName>
        <fullName evidence="2">Uncharacterized protein</fullName>
    </submittedName>
</protein>
<proteinExistence type="predicted"/>
<feature type="region of interest" description="Disordered" evidence="1">
    <location>
        <begin position="1"/>
        <end position="21"/>
    </location>
</feature>
<dbReference type="Proteomes" id="UP000178943">
    <property type="component" value="Unassembled WGS sequence"/>
</dbReference>
<dbReference type="EMBL" id="MFGW01000057">
    <property type="protein sequence ID" value="OGF67381.1"/>
    <property type="molecule type" value="Genomic_DNA"/>
</dbReference>
<name>A0A1F5VWA6_9BACT</name>
<gene>
    <name evidence="2" type="ORF">A2Y62_20975</name>
</gene>